<evidence type="ECO:0000313" key="3">
    <source>
        <dbReference type="Proteomes" id="UP001234216"/>
    </source>
</evidence>
<evidence type="ECO:0000313" key="2">
    <source>
        <dbReference type="EMBL" id="MDQ0905916.1"/>
    </source>
</evidence>
<feature type="region of interest" description="Disordered" evidence="1">
    <location>
        <begin position="32"/>
        <end position="51"/>
    </location>
</feature>
<comment type="caution">
    <text evidence="2">The sequence shown here is derived from an EMBL/GenBank/DDBJ whole genome shotgun (WGS) entry which is preliminary data.</text>
</comment>
<sequence>MARPDHLDDSGGQVGLRVQAGREAVGVELVEEHGGAGHHGGRGVPLGGVGPEDDPQLTHDGGGVRVMALDVSDDGADAAAGQRDQVVPVAADVPAQRAFGAGGPVADGDIDAGDARDGARQHRLLEPGGEVLLLLVQHGPLEALGDAAAEGDQDVAILGGEPVPVAVQQTHRTDRTGLGDQREVGGGGDVEAGDVRPQDRVAIGELLRRLDEARGERAHGLAHRVRLVDPGDVGAGHEAARGALGDQPDPAGLDQTHDQAGGAEVGEAVGVLEDVDDVLDGPGMGESGRGELDDVGLLAPGLVLGDLLPVVLQLAHFLGGVADDADDPARAARPVPSDVALGVRPAQAAVTAAQAEVGAVVLAAVLDGLGDQGVEPVRLGPRHPDGEAHRVSVVLVGAQVEDLVGLGVHVEQTAVQVPVEAAHAVERQDRIRVGGPVVRE</sequence>
<reference evidence="2" key="1">
    <citation type="submission" date="2023-07" db="EMBL/GenBank/DDBJ databases">
        <title>Comparative genomics of wheat-associated soil bacteria to identify genetic determinants of phenazine resistance.</title>
        <authorList>
            <person name="Mouncey N."/>
        </authorList>
    </citation>
    <scope>NUCLEOTIDE SEQUENCE</scope>
    <source>
        <strain evidence="2">V4I22</strain>
    </source>
</reference>
<protein>
    <submittedName>
        <fullName evidence="2">Uncharacterized protein</fullName>
    </submittedName>
</protein>
<evidence type="ECO:0000256" key="1">
    <source>
        <dbReference type="SAM" id="MobiDB-lite"/>
    </source>
</evidence>
<dbReference type="Proteomes" id="UP001234216">
    <property type="component" value="Unassembled WGS sequence"/>
</dbReference>
<name>A0AAW8F721_9ACTN</name>
<gene>
    <name evidence="2" type="ORF">QFZ22_001901</name>
</gene>
<feature type="region of interest" description="Disordered" evidence="1">
    <location>
        <begin position="232"/>
        <end position="257"/>
    </location>
</feature>
<dbReference type="EMBL" id="JAUSZV010000005">
    <property type="protein sequence ID" value="MDQ0905916.1"/>
    <property type="molecule type" value="Genomic_DNA"/>
</dbReference>
<organism evidence="2 3">
    <name type="scientific">Streptomyces canus</name>
    <dbReference type="NCBI Taxonomy" id="58343"/>
    <lineage>
        <taxon>Bacteria</taxon>
        <taxon>Bacillati</taxon>
        <taxon>Actinomycetota</taxon>
        <taxon>Actinomycetes</taxon>
        <taxon>Kitasatosporales</taxon>
        <taxon>Streptomycetaceae</taxon>
        <taxon>Streptomyces</taxon>
        <taxon>Streptomyces aurantiacus group</taxon>
    </lineage>
</organism>
<proteinExistence type="predicted"/>
<dbReference type="AlphaFoldDB" id="A0AAW8F721"/>
<accession>A0AAW8F721</accession>